<name>Q08R71_STIAD</name>
<proteinExistence type="predicted"/>
<feature type="region of interest" description="Disordered" evidence="1">
    <location>
        <begin position="316"/>
        <end position="335"/>
    </location>
</feature>
<dbReference type="AlphaFoldDB" id="Q08R71"/>
<evidence type="ECO:0000313" key="3">
    <source>
        <dbReference type="Proteomes" id="UP000032702"/>
    </source>
</evidence>
<sequence length="547" mass="56916">MRDATPVSASDPQDPGDGQGLGQEEPRPQRLQHGQGAVPRLPHGAGDAGQQRGGVWLFPDFDVGEPRAVGHAPGGAQQGLGVLRRSGIEPQQHEGSRLHHGPERGGGAHRGAAGLWAGTAELFGIDALALEVPVGLRGGGPEKEGPLGWARARERRVEVRLPEQPVHVLPRLTGLGREDPIPGGQLAVARAAVELRAHIGEEEGGVGIRGALKLRQEQVHHPRGMAPSPQPLLGEDAGDREAVSIGQRPIPRAQDAAGAERLTGGEHASLLVAQQPRPHLGAGPGVGPEPVLARGIPRRGERGAPGGVGEGIAFGLLGGGGEDEGHGSEAGGDGDAEVEQQVGLAHVEDGRVEGLHLAEGAQLLGNVEGGGPPEADQEALAELELQVQPCLEPRPEEVGVLQRVRVQIGVGEDQPGIEGEAHGAGGEREAEAQRFPGRAIDAGVLVLRGDDERFGDEGRGGGRVANLSGLQRPAPVLAWNEGLVLAQPLLVEHRLHVDLQPGVQRLVLEDGPEEEERGGAHGDVHGRGDLALRGRGAWQQHQQKQEG</sequence>
<evidence type="ECO:0000313" key="2">
    <source>
        <dbReference type="EMBL" id="EAU62984.1"/>
    </source>
</evidence>
<feature type="region of interest" description="Disordered" evidence="1">
    <location>
        <begin position="1"/>
        <end position="59"/>
    </location>
</feature>
<feature type="compositionally biased region" description="Basic and acidic residues" evidence="1">
    <location>
        <begin position="91"/>
        <end position="103"/>
    </location>
</feature>
<feature type="compositionally biased region" description="Basic and acidic residues" evidence="1">
    <location>
        <begin position="517"/>
        <end position="532"/>
    </location>
</feature>
<comment type="caution">
    <text evidence="2">The sequence shown here is derived from an EMBL/GenBank/DDBJ whole genome shotgun (WGS) entry which is preliminary data.</text>
</comment>
<protein>
    <submittedName>
        <fullName evidence="2">Uncharacterized protein</fullName>
    </submittedName>
</protein>
<dbReference type="Proteomes" id="UP000032702">
    <property type="component" value="Unassembled WGS sequence"/>
</dbReference>
<feature type="region of interest" description="Disordered" evidence="1">
    <location>
        <begin position="89"/>
        <end position="109"/>
    </location>
</feature>
<accession>Q08R71</accession>
<reference evidence="2 3" key="1">
    <citation type="submission" date="2006-04" db="EMBL/GenBank/DDBJ databases">
        <authorList>
            <person name="Nierman W.C."/>
        </authorList>
    </citation>
    <scope>NUCLEOTIDE SEQUENCE [LARGE SCALE GENOMIC DNA]</scope>
    <source>
        <strain evidence="2 3">DW4/3-1</strain>
    </source>
</reference>
<dbReference type="EMBL" id="AAMD01000191">
    <property type="protein sequence ID" value="EAU62984.1"/>
    <property type="molecule type" value="Genomic_DNA"/>
</dbReference>
<gene>
    <name evidence="2" type="ORF">STIAU_8185</name>
</gene>
<organism evidence="2 3">
    <name type="scientific">Stigmatella aurantiaca (strain DW4/3-1)</name>
    <dbReference type="NCBI Taxonomy" id="378806"/>
    <lineage>
        <taxon>Bacteria</taxon>
        <taxon>Pseudomonadati</taxon>
        <taxon>Myxococcota</taxon>
        <taxon>Myxococcia</taxon>
        <taxon>Myxococcales</taxon>
        <taxon>Cystobacterineae</taxon>
        <taxon>Archangiaceae</taxon>
        <taxon>Stigmatella</taxon>
    </lineage>
</organism>
<feature type="region of interest" description="Disordered" evidence="1">
    <location>
        <begin position="512"/>
        <end position="547"/>
    </location>
</feature>
<evidence type="ECO:0000256" key="1">
    <source>
        <dbReference type="SAM" id="MobiDB-lite"/>
    </source>
</evidence>